<proteinExistence type="predicted"/>
<dbReference type="Proteomes" id="UP001162501">
    <property type="component" value="Chromosome 33"/>
</dbReference>
<organism evidence="1 2">
    <name type="scientific">Rangifer tarandus platyrhynchus</name>
    <name type="common">Svalbard reindeer</name>
    <dbReference type="NCBI Taxonomy" id="3082113"/>
    <lineage>
        <taxon>Eukaryota</taxon>
        <taxon>Metazoa</taxon>
        <taxon>Chordata</taxon>
        <taxon>Craniata</taxon>
        <taxon>Vertebrata</taxon>
        <taxon>Euteleostomi</taxon>
        <taxon>Mammalia</taxon>
        <taxon>Eutheria</taxon>
        <taxon>Laurasiatheria</taxon>
        <taxon>Artiodactyla</taxon>
        <taxon>Ruminantia</taxon>
        <taxon>Pecora</taxon>
        <taxon>Cervidae</taxon>
        <taxon>Odocoileinae</taxon>
        <taxon>Rangifer</taxon>
    </lineage>
</organism>
<reference evidence="1" key="1">
    <citation type="submission" date="2023-05" db="EMBL/GenBank/DDBJ databases">
        <authorList>
            <consortium name="ELIXIR-Norway"/>
        </authorList>
    </citation>
    <scope>NUCLEOTIDE SEQUENCE</scope>
</reference>
<name>A0ACB0F8S0_RANTA</name>
<accession>A0ACB0F8S0</accession>
<protein>
    <submittedName>
        <fullName evidence="1">Uncharacterized protein</fullName>
    </submittedName>
</protein>
<dbReference type="EMBL" id="OX596117">
    <property type="protein sequence ID" value="CAI9709258.1"/>
    <property type="molecule type" value="Genomic_DNA"/>
</dbReference>
<evidence type="ECO:0000313" key="2">
    <source>
        <dbReference type="Proteomes" id="UP001162501"/>
    </source>
</evidence>
<evidence type="ECO:0000313" key="1">
    <source>
        <dbReference type="EMBL" id="CAI9709258.1"/>
    </source>
</evidence>
<gene>
    <name evidence="1" type="ORF">MRATA1EN3_LOCUS20471</name>
</gene>
<sequence length="107" mass="11595">MSTAALVLTGAGGAAAQVSSRLCRHGRQKPTAQAWWVMPKKRGFRGGPEPWTRADSAFLPLRAEHSAAHCWAYSSRQPSLPYIVQEDEPSGSQFSVPRDTNVEDATG</sequence>